<name>A0ACC2UTH0_9FUNG</name>
<evidence type="ECO:0000313" key="1">
    <source>
        <dbReference type="EMBL" id="KAJ9090051.1"/>
    </source>
</evidence>
<sequence>MSHEIRTPLFGIVGNISLIRDTAVTRAQSDFINNIEGSTKLMMAVIQDIMDFSHIEAGKLRISNNPFSLNRTLALCRGMVEQAAKRKGLDFFMTHLESQVNAIGDCMRILQVLNNLASNAIKFTDRGTVKISLLHTVDETTLSIKIIVSDTGIGFSPDMHACIFSPWVQANDTNRRRYGGSGLGLAISKAILDLMGGTITAQSEVGVGSNFTVNLKLPYLSPDFDLSPYRPKPESPTSEMKFDAYPKPSTSSISSWQIIPPPTNPSSMDSLPRWAT</sequence>
<proteinExistence type="predicted"/>
<organism evidence="1 2">
    <name type="scientific">Entomophthora muscae</name>
    <dbReference type="NCBI Taxonomy" id="34485"/>
    <lineage>
        <taxon>Eukaryota</taxon>
        <taxon>Fungi</taxon>
        <taxon>Fungi incertae sedis</taxon>
        <taxon>Zoopagomycota</taxon>
        <taxon>Entomophthoromycotina</taxon>
        <taxon>Entomophthoromycetes</taxon>
        <taxon>Entomophthorales</taxon>
        <taxon>Entomophthoraceae</taxon>
        <taxon>Entomophthora</taxon>
    </lineage>
</organism>
<evidence type="ECO:0000313" key="2">
    <source>
        <dbReference type="Proteomes" id="UP001165960"/>
    </source>
</evidence>
<dbReference type="Proteomes" id="UP001165960">
    <property type="component" value="Unassembled WGS sequence"/>
</dbReference>
<comment type="caution">
    <text evidence="1">The sequence shown here is derived from an EMBL/GenBank/DDBJ whole genome shotgun (WGS) entry which is preliminary data.</text>
</comment>
<dbReference type="EMBL" id="QTSX02000018">
    <property type="protein sequence ID" value="KAJ9090051.1"/>
    <property type="molecule type" value="Genomic_DNA"/>
</dbReference>
<keyword evidence="2" id="KW-1185">Reference proteome</keyword>
<gene>
    <name evidence="1" type="ORF">DSO57_1006444</name>
</gene>
<accession>A0ACC2UTH0</accession>
<reference evidence="1" key="1">
    <citation type="submission" date="2022-04" db="EMBL/GenBank/DDBJ databases">
        <title>Genome of the entomopathogenic fungus Entomophthora muscae.</title>
        <authorList>
            <person name="Elya C."/>
            <person name="Lovett B.R."/>
            <person name="Lee E."/>
            <person name="Macias A.M."/>
            <person name="Hajek A.E."/>
            <person name="De Bivort B.L."/>
            <person name="Kasson M.T."/>
            <person name="De Fine Licht H.H."/>
            <person name="Stajich J.E."/>
        </authorList>
    </citation>
    <scope>NUCLEOTIDE SEQUENCE</scope>
    <source>
        <strain evidence="1">Berkeley</strain>
    </source>
</reference>
<protein>
    <submittedName>
        <fullName evidence="1">Uncharacterized protein</fullName>
    </submittedName>
</protein>